<accession>A0A238H8Q7</accession>
<evidence type="ECO:0000256" key="5">
    <source>
        <dbReference type="ARBA" id="ARBA00023268"/>
    </source>
</evidence>
<keyword evidence="5" id="KW-0511">Multifunctional enzyme</keyword>
<dbReference type="Gene3D" id="3.90.180.10">
    <property type="entry name" value="Medium-chain alcohol dehydrogenases, catalytic domain"/>
    <property type="match status" value="1"/>
</dbReference>
<dbReference type="InterPro" id="IPR049900">
    <property type="entry name" value="PKS_mFAS_DH"/>
</dbReference>
<dbReference type="InterPro" id="IPR020843">
    <property type="entry name" value="ER"/>
</dbReference>
<dbReference type="Gene3D" id="3.10.129.110">
    <property type="entry name" value="Polyketide synthase dehydratase"/>
    <property type="match status" value="1"/>
</dbReference>
<dbReference type="InterPro" id="IPR018201">
    <property type="entry name" value="Ketoacyl_synth_AS"/>
</dbReference>
<dbReference type="InterPro" id="IPR020807">
    <property type="entry name" value="PKS_DH"/>
</dbReference>
<dbReference type="InterPro" id="IPR014030">
    <property type="entry name" value="Ketoacyl_synth_N"/>
</dbReference>
<dbReference type="Pfam" id="PF08240">
    <property type="entry name" value="ADH_N"/>
    <property type="match status" value="1"/>
</dbReference>
<dbReference type="InterPro" id="IPR036736">
    <property type="entry name" value="ACP-like_sf"/>
</dbReference>
<dbReference type="Pfam" id="PF00107">
    <property type="entry name" value="ADH_zinc_N"/>
    <property type="match status" value="1"/>
</dbReference>
<dbReference type="InterPro" id="IPR020806">
    <property type="entry name" value="PKS_PP-bd"/>
</dbReference>
<evidence type="ECO:0000313" key="12">
    <source>
        <dbReference type="EMBL" id="SMG01407.1"/>
    </source>
</evidence>
<dbReference type="PROSITE" id="PS01162">
    <property type="entry name" value="QOR_ZETA_CRYSTAL"/>
    <property type="match status" value="1"/>
</dbReference>
<dbReference type="CDD" id="cd05195">
    <property type="entry name" value="enoyl_red"/>
    <property type="match status" value="1"/>
</dbReference>
<dbReference type="InterPro" id="IPR029063">
    <property type="entry name" value="SAM-dependent_MTases_sf"/>
</dbReference>
<dbReference type="SMART" id="SM01294">
    <property type="entry name" value="PKS_PP_betabranch"/>
    <property type="match status" value="1"/>
</dbReference>
<evidence type="ECO:0000259" key="9">
    <source>
        <dbReference type="PROSITE" id="PS50075"/>
    </source>
</evidence>
<evidence type="ECO:0000256" key="3">
    <source>
        <dbReference type="ARBA" id="ARBA00022679"/>
    </source>
</evidence>
<dbReference type="Pfam" id="PF08659">
    <property type="entry name" value="KR"/>
    <property type="match status" value="1"/>
</dbReference>
<evidence type="ECO:0000256" key="2">
    <source>
        <dbReference type="ARBA" id="ARBA00022553"/>
    </source>
</evidence>
<dbReference type="InterPro" id="IPR016036">
    <property type="entry name" value="Malonyl_transacylase_ACP-bd"/>
</dbReference>
<dbReference type="Pfam" id="PF00698">
    <property type="entry name" value="Acyl_transf_1"/>
    <property type="match status" value="1"/>
</dbReference>
<keyword evidence="4" id="KW-0521">NADP</keyword>
<dbReference type="InterPro" id="IPR036291">
    <property type="entry name" value="NAD(P)-bd_dom_sf"/>
</dbReference>
<dbReference type="Pfam" id="PF21089">
    <property type="entry name" value="PKS_DH_N"/>
    <property type="match status" value="1"/>
</dbReference>
<dbReference type="GO" id="GO:0006633">
    <property type="term" value="P:fatty acid biosynthetic process"/>
    <property type="evidence" value="ECO:0007669"/>
    <property type="project" value="InterPro"/>
</dbReference>
<dbReference type="PROSITE" id="PS00012">
    <property type="entry name" value="PHOSPHOPANTETHEINE"/>
    <property type="match status" value="1"/>
</dbReference>
<dbReference type="SMART" id="SM00825">
    <property type="entry name" value="PKS_KS"/>
    <property type="match status" value="1"/>
</dbReference>
<dbReference type="SUPFAM" id="SSF53901">
    <property type="entry name" value="Thiolase-like"/>
    <property type="match status" value="1"/>
</dbReference>
<dbReference type="SMART" id="SM00827">
    <property type="entry name" value="PKS_AT"/>
    <property type="match status" value="1"/>
</dbReference>
<dbReference type="GO" id="GO:0004315">
    <property type="term" value="F:3-oxoacyl-[acyl-carrier-protein] synthase activity"/>
    <property type="evidence" value="ECO:0007669"/>
    <property type="project" value="InterPro"/>
</dbReference>
<dbReference type="InterPro" id="IPR020841">
    <property type="entry name" value="PKS_Beta-ketoAc_synthase_dom"/>
</dbReference>
<keyword evidence="3" id="KW-0808">Transferase</keyword>
<feature type="region of interest" description="C-terminal hotdog fold" evidence="8">
    <location>
        <begin position="1044"/>
        <end position="1206"/>
    </location>
</feature>
<dbReference type="SMART" id="SM00829">
    <property type="entry name" value="PKS_ER"/>
    <property type="match status" value="1"/>
</dbReference>
<dbReference type="InterPro" id="IPR013968">
    <property type="entry name" value="PKS_KR"/>
</dbReference>
<evidence type="ECO:0000256" key="6">
    <source>
        <dbReference type="ARBA" id="ARBA00023315"/>
    </source>
</evidence>
<proteinExistence type="predicted"/>
<dbReference type="InterPro" id="IPR049552">
    <property type="entry name" value="PKS_DH_N"/>
</dbReference>
<dbReference type="InterPro" id="IPR013149">
    <property type="entry name" value="ADH-like_C"/>
</dbReference>
<dbReference type="RefSeq" id="WP_089341273.1">
    <property type="nucleotide sequence ID" value="NZ_FXAN01000072.1"/>
</dbReference>
<dbReference type="InterPro" id="IPR002364">
    <property type="entry name" value="Quin_OxRdtase/zeta-crystal_CS"/>
</dbReference>
<dbReference type="Gene3D" id="3.40.50.720">
    <property type="entry name" value="NAD(P)-binding Rossmann-like Domain"/>
    <property type="match status" value="3"/>
</dbReference>
<comment type="function">
    <text evidence="7">Involved in production of the polyketide antibiotic thailandamide.</text>
</comment>
<dbReference type="Gene3D" id="3.40.366.10">
    <property type="entry name" value="Malonyl-Coenzyme A Acyl Carrier Protein, domain 2"/>
    <property type="match status" value="1"/>
</dbReference>
<keyword evidence="2" id="KW-0597">Phosphoprotein</keyword>
<dbReference type="InterPro" id="IPR049551">
    <property type="entry name" value="PKS_DH_C"/>
</dbReference>
<dbReference type="InterPro" id="IPR006162">
    <property type="entry name" value="Ppantetheine_attach_site"/>
</dbReference>
<dbReference type="SUPFAM" id="SSF55048">
    <property type="entry name" value="Probable ACP-binding domain of malonyl-CoA ACP transacylase"/>
    <property type="match status" value="1"/>
</dbReference>
<evidence type="ECO:0000256" key="7">
    <source>
        <dbReference type="ARBA" id="ARBA00054155"/>
    </source>
</evidence>
<dbReference type="InterPro" id="IPR016035">
    <property type="entry name" value="Acyl_Trfase/lysoPLipase"/>
</dbReference>
<dbReference type="PROSITE" id="PS52019">
    <property type="entry name" value="PKS_MFAS_DH"/>
    <property type="match status" value="1"/>
</dbReference>
<reference evidence="12 13" key="1">
    <citation type="submission" date="2017-04" db="EMBL/GenBank/DDBJ databases">
        <authorList>
            <person name="Afonso C.L."/>
            <person name="Miller P.J."/>
            <person name="Scott M.A."/>
            <person name="Spackman E."/>
            <person name="Goraichik I."/>
            <person name="Dimitrov K.M."/>
            <person name="Suarez D.L."/>
            <person name="Swayne D.E."/>
        </authorList>
    </citation>
    <scope>NUCLEOTIDE SEQUENCE [LARGE SCALE GENOMIC DNA]</scope>
    <source>
        <strain evidence="12">LMG 28154</strain>
    </source>
</reference>
<dbReference type="InterPro" id="IPR013154">
    <property type="entry name" value="ADH-like_N"/>
</dbReference>
<dbReference type="SMART" id="SM00826">
    <property type="entry name" value="PKS_DH"/>
    <property type="match status" value="1"/>
</dbReference>
<dbReference type="Proteomes" id="UP000198460">
    <property type="component" value="Unassembled WGS sequence"/>
</dbReference>
<feature type="region of interest" description="N-terminal hotdog fold" evidence="8">
    <location>
        <begin position="909"/>
        <end position="1028"/>
    </location>
</feature>
<dbReference type="GO" id="GO:0016491">
    <property type="term" value="F:oxidoreductase activity"/>
    <property type="evidence" value="ECO:0007669"/>
    <property type="project" value="InterPro"/>
</dbReference>
<evidence type="ECO:0000256" key="4">
    <source>
        <dbReference type="ARBA" id="ARBA00022857"/>
    </source>
</evidence>
<evidence type="ECO:0000313" key="13">
    <source>
        <dbReference type="Proteomes" id="UP000198460"/>
    </source>
</evidence>
<dbReference type="FunFam" id="3.40.50.720:FF:000209">
    <property type="entry name" value="Polyketide synthase Pks12"/>
    <property type="match status" value="1"/>
</dbReference>
<dbReference type="SUPFAM" id="SSF50129">
    <property type="entry name" value="GroES-like"/>
    <property type="match status" value="1"/>
</dbReference>
<dbReference type="InterPro" id="IPR009081">
    <property type="entry name" value="PP-bd_ACP"/>
</dbReference>
<dbReference type="Gene3D" id="3.30.70.3290">
    <property type="match status" value="1"/>
</dbReference>
<feature type="domain" description="Carrier" evidence="9">
    <location>
        <begin position="2435"/>
        <end position="2512"/>
    </location>
</feature>
<dbReference type="GO" id="GO:0031177">
    <property type="term" value="F:phosphopantetheine binding"/>
    <property type="evidence" value="ECO:0007669"/>
    <property type="project" value="InterPro"/>
</dbReference>
<dbReference type="InterPro" id="IPR057326">
    <property type="entry name" value="KR_dom"/>
</dbReference>
<dbReference type="PROSITE" id="PS50075">
    <property type="entry name" value="CARRIER"/>
    <property type="match status" value="1"/>
</dbReference>
<dbReference type="Pfam" id="PF00550">
    <property type="entry name" value="PP-binding"/>
    <property type="match status" value="1"/>
</dbReference>
<dbReference type="Pfam" id="PF16197">
    <property type="entry name" value="KAsynt_C_assoc"/>
    <property type="match status" value="1"/>
</dbReference>
<evidence type="ECO:0000256" key="8">
    <source>
        <dbReference type="PROSITE-ProRule" id="PRU01363"/>
    </source>
</evidence>
<dbReference type="SUPFAM" id="SSF53335">
    <property type="entry name" value="S-adenosyl-L-methionine-dependent methyltransferases"/>
    <property type="match status" value="1"/>
</dbReference>
<dbReference type="Pfam" id="PF14765">
    <property type="entry name" value="PS-DH"/>
    <property type="match status" value="1"/>
</dbReference>
<keyword evidence="1" id="KW-0596">Phosphopantetheine</keyword>
<dbReference type="InterPro" id="IPR014043">
    <property type="entry name" value="Acyl_transferase_dom"/>
</dbReference>
<dbReference type="PANTHER" id="PTHR43775">
    <property type="entry name" value="FATTY ACID SYNTHASE"/>
    <property type="match status" value="1"/>
</dbReference>
<dbReference type="InterPro" id="IPR001227">
    <property type="entry name" value="Ac_transferase_dom_sf"/>
</dbReference>
<organism evidence="12 13">
    <name type="scientific">Burkholderia singularis</name>
    <dbReference type="NCBI Taxonomy" id="1503053"/>
    <lineage>
        <taxon>Bacteria</taxon>
        <taxon>Pseudomonadati</taxon>
        <taxon>Pseudomonadota</taxon>
        <taxon>Betaproteobacteria</taxon>
        <taxon>Burkholderiales</taxon>
        <taxon>Burkholderiaceae</taxon>
        <taxon>Burkholderia</taxon>
        <taxon>pseudomallei group</taxon>
    </lineage>
</organism>
<dbReference type="InterPro" id="IPR016039">
    <property type="entry name" value="Thiolase-like"/>
</dbReference>
<feature type="domain" description="Ketosynthase family 3 (KS3)" evidence="10">
    <location>
        <begin position="2"/>
        <end position="428"/>
    </location>
</feature>
<dbReference type="EMBL" id="FXAN01000072">
    <property type="protein sequence ID" value="SMG01407.1"/>
    <property type="molecule type" value="Genomic_DNA"/>
</dbReference>
<evidence type="ECO:0000259" key="11">
    <source>
        <dbReference type="PROSITE" id="PS52019"/>
    </source>
</evidence>
<dbReference type="FunFam" id="3.40.47.10:FF:000019">
    <property type="entry name" value="Polyketide synthase type I"/>
    <property type="match status" value="1"/>
</dbReference>
<dbReference type="SMART" id="SM00823">
    <property type="entry name" value="PKS_PP"/>
    <property type="match status" value="1"/>
</dbReference>
<dbReference type="InterPro" id="IPR050091">
    <property type="entry name" value="PKS_NRPS_Biosynth_Enz"/>
</dbReference>
<dbReference type="Gene3D" id="3.40.47.10">
    <property type="match status" value="1"/>
</dbReference>
<dbReference type="GO" id="GO:0008270">
    <property type="term" value="F:zinc ion binding"/>
    <property type="evidence" value="ECO:0007669"/>
    <property type="project" value="InterPro"/>
</dbReference>
<dbReference type="SMART" id="SM00822">
    <property type="entry name" value="PKS_KR"/>
    <property type="match status" value="1"/>
</dbReference>
<dbReference type="PANTHER" id="PTHR43775:SF37">
    <property type="entry name" value="SI:DKEY-61P9.11"/>
    <property type="match status" value="1"/>
</dbReference>
<dbReference type="Gene3D" id="1.10.1200.10">
    <property type="entry name" value="ACP-like"/>
    <property type="match status" value="1"/>
</dbReference>
<keyword evidence="6" id="KW-0012">Acyltransferase</keyword>
<dbReference type="SUPFAM" id="SSF52151">
    <property type="entry name" value="FabD/lysophospholipase-like"/>
    <property type="match status" value="1"/>
</dbReference>
<evidence type="ECO:0000259" key="10">
    <source>
        <dbReference type="PROSITE" id="PS52004"/>
    </source>
</evidence>
<dbReference type="InterPro" id="IPR011032">
    <property type="entry name" value="GroES-like_sf"/>
</dbReference>
<dbReference type="InterPro" id="IPR042104">
    <property type="entry name" value="PKS_dehydratase_sf"/>
</dbReference>
<feature type="active site" description="Proton acceptor; for dehydratase activity" evidence="8">
    <location>
        <position position="938"/>
    </location>
</feature>
<dbReference type="Gene3D" id="3.40.50.150">
    <property type="entry name" value="Vaccinia Virus protein VP39"/>
    <property type="match status" value="1"/>
</dbReference>
<feature type="active site" description="Proton donor; for dehydratase activity" evidence="8">
    <location>
        <position position="1108"/>
    </location>
</feature>
<dbReference type="CDD" id="cd00833">
    <property type="entry name" value="PKS"/>
    <property type="match status" value="1"/>
</dbReference>
<dbReference type="Pfam" id="PF02801">
    <property type="entry name" value="Ketoacyl-synt_C"/>
    <property type="match status" value="1"/>
</dbReference>
<evidence type="ECO:0000256" key="1">
    <source>
        <dbReference type="ARBA" id="ARBA00022450"/>
    </source>
</evidence>
<dbReference type="SUPFAM" id="SSF47336">
    <property type="entry name" value="ACP-like"/>
    <property type="match status" value="1"/>
</dbReference>
<name>A0A238H8Q7_9BURK</name>
<dbReference type="GO" id="GO:0004312">
    <property type="term" value="F:fatty acid synthase activity"/>
    <property type="evidence" value="ECO:0007669"/>
    <property type="project" value="TreeGrafter"/>
</dbReference>
<dbReference type="SUPFAM" id="SSF51735">
    <property type="entry name" value="NAD(P)-binding Rossmann-fold domains"/>
    <property type="match status" value="3"/>
</dbReference>
<dbReference type="PROSITE" id="PS52004">
    <property type="entry name" value="KS3_2"/>
    <property type="match status" value="1"/>
</dbReference>
<dbReference type="Pfam" id="PF00109">
    <property type="entry name" value="ketoacyl-synt"/>
    <property type="match status" value="1"/>
</dbReference>
<gene>
    <name evidence="12" type="ORF">BSIN_0624</name>
</gene>
<dbReference type="InterPro" id="IPR014031">
    <property type="entry name" value="Ketoacyl_synth_C"/>
</dbReference>
<protein>
    <submittedName>
        <fullName evidence="12">Capsular polysaccharide biosynthesis fatty acid synthase WcbR</fullName>
    </submittedName>
</protein>
<feature type="domain" description="PKS/mFAS DH" evidence="11">
    <location>
        <begin position="909"/>
        <end position="1206"/>
    </location>
</feature>
<dbReference type="InterPro" id="IPR032821">
    <property type="entry name" value="PKS_assoc"/>
</dbReference>
<sequence length="2571" mass="271890">MNVKIAIVGMACRFPGGVQNPDEFWRLLRDERDAVTEVSAQRLGTDFYWHPSKREPGKSYTFAAGVLENVADFDAAFFGISPREATQMDPQQRLLLELAWEAFEDAGVRPADMRGRNCGVYVGVASPDYGNRSMDDLSAVDPYSATGNALSIASNRVSYLFDLRGPSMSIDTACSSSLVALHQAVNALQTGDAELALAGGVNLLAHPFGFVSFSKASMLSPRGRCRAFDATGDGYVRAEGGAFVLLKPLDRALADGDTIHAVIAGSGVNSDGYSPGGISVPSAATQGALLRDVYRRAGIDPRSLVYLEAHGTGTAVGDPIEARALIDVVSAQRPDDDPLLIGSVKTNIGHLETASGMAGLLKAVYCLKHRAIPRSLHFETPNPNIDFAGGRLRVVDRYTPLGERDAPLTIGINSFGFGGTNAHVVLTEAPARAKEPAASMTVIEPGDASPRAANAPAPLVLTARVPQALAALAADYLRRLEGGCAWQALAAGAARRRQWFDARAVVAPSSVAAGREALAALAAGASTPACVATAHTLEHGHDARVALVYSGNGSQWAGMGRQLYDEDAVFRDAVAEVDALWSADGSASLVDVLRAGASAEWLAATEHAQPLLFAIQVGITRVIDAHGVRFEAVTGHSVGEIAAAWAAGALTLADAVRVIKIRSRAQALTRGSGRMAAAGLDEADARALIGRLGLEPSVEIAGVNSPQAVTLAGPLDALLAIDAALRASGQFFQLLDLDYAFHSRQMEPIKPVVLKQLADLAPRAGSGGFVSAVTGERLTGDALGAQYWWRNIREPVRFSDAIACIAASGVRLFIEVSPHSILRTYVKQTLAALKLPGTTLPTLKRNQDGAQMLRQAVASAVAHGAPVDLDRFVPDAPRVALPTYPWQRERYWLESSPEGCNLVNRRREHPLLGYRLSGPALAWENELDPLRMPMLADHVVDGGATFPGAGYVEMALAAARAFFGTPDCALEHLEIRAPVVFQGQQTKCFRFTIEPRTARFRIETRDRMSDAPWVENVVGRLLESGNTLDASSAVPRGEMERLLARPDAGAAALYDAAAALGLAYGPAFRWVRAVRLAGNTALADVAAPPACGDALERADYLLHPALMDSGFHPLFALLVQRAAEAEAEAGARTRADAGALPAAYVPVHLGRIDYLRGDAIVRVLARIERRNPHSIVASFEFLDAADAIVARLAGCRFKRIDLVARRLNPPARFVYALDAKPLPSTFDASVLPAPALLVERALASLASREDFTRRTRHLTEMLPLLDVLASGYALAALDATGAFGQPAPLAGERAALVARLAAMLVEDGLAHWDGPRLVRNDESCALLPALDELWRGLIAESPGHVAELTLLAHCGATLPAVLRGEAASRPLSSTGDSLVDHFFDASPTWSHAHALLAACVDEALATWRLPRRLRVLEIGDPGRDVLRPLGVVPSAVRCDYTIAGTPRQLASFDAHAYPSVQTIALQTGDAFAFSTDDRTPFDIVVIDRALSARSDPLAVVTVVLERLAPGGIVVVTEQSGSRFADIVFAVVSGGAHAAGATSASPLPCAAPGEIESLLAHAGFIDVTRYLEQSLDLEGVPTFIVARKPAARAHDDREALDGAVWDSLDTAAYAERWLVVTGDDNDACAALASALAGTGCYAEAVPLERVAEIVALASPAQPHHLVFVAPDAAVADDADGDELMRAQQTGVVSLARLVRELCVVDATASARLSIVTRGGAPFEAEGAPLNPAQAGLWGLGRVLANEHPELSCQLIDVHPALELPLDALVRELLANDDEEEVLLTPQGRFVPRMLSAAQADARTDTLGVRPAAVLAFDAPGSLRNLEWFALPPRELEPDEVEIEPVATGLNFRDVMYAMGLLSDEAVESGFAGATIGMELAGRVVRVGRDVDGFSVGDAVLGFASAAFATRVRTRASALAHKPSQLSFEEAATIPTTFFTAYYALAELARLRAGERVLVHGAAGGVGIAAIQIARHLGAEVFATAGNDEKREFVRLAGAHHVLDSRSLSFADEILALTHGEGVDIVLNSLAGEAMVRSIDTLRPFGRFLELGKRDFYENSQIGLRPLRNNISYFGIDADQLMNARPDLTAHLFGEVIALFEQRALHPLPYRAFPASRVEDAFRYMQQARQIGKVLVTYSAGTPAPARSSALAPGELRLDPAAGYLIVGGTGGLGFASARWMVSRGARHLTLASRGGTLEPVLHDEAAQWRDALGVQVHVVSCDATDAAALARVVGEIGARGTPLKGVLHSAMQIDDGLLRNLDDARFNAVLAPKVAGAWNLHRATRDLALDFFIVYSSVTTYLGNPGQASYVAANSFVEALVAARRAAGLAGTVMAWGPVDDVGFLARNTDTRDALQARIGGVSITSGEALAALERVLCAGEAGEAVVRLDWQAVSRGMPAAGARRYALLRAFGASEPAREGGTRLRAQVQALARNDAIGTVEDNLRAQIARILHLSPDRIALDRSVLDLGMDSLMGMELGMAIEETFEVKLSVMAIADGATVHSLAERIVDLIAGAANASAAFDGEAARRASLVEQHGLEGAARDAMLSPAGGAEPAGAAAASAPNPLALTA</sequence>
<dbReference type="PROSITE" id="PS00606">
    <property type="entry name" value="KS3_1"/>
    <property type="match status" value="1"/>
</dbReference>